<protein>
    <submittedName>
        <fullName evidence="1">Uncharacterized protein</fullName>
    </submittedName>
</protein>
<evidence type="ECO:0000313" key="1">
    <source>
        <dbReference type="EMBL" id="OQE11049.1"/>
    </source>
</evidence>
<reference evidence="2" key="1">
    <citation type="journal article" date="2017" name="Nat. Microbiol.">
        <title>Global analysis of biosynthetic gene clusters reveals vast potential of secondary metabolite production in Penicillium species.</title>
        <authorList>
            <person name="Nielsen J.C."/>
            <person name="Grijseels S."/>
            <person name="Prigent S."/>
            <person name="Ji B."/>
            <person name="Dainat J."/>
            <person name="Nielsen K.F."/>
            <person name="Frisvad J.C."/>
            <person name="Workman M."/>
            <person name="Nielsen J."/>
        </authorList>
    </citation>
    <scope>NUCLEOTIDE SEQUENCE [LARGE SCALE GENOMIC DNA]</scope>
    <source>
        <strain evidence="2">IBT 29486</strain>
    </source>
</reference>
<proteinExistence type="predicted"/>
<comment type="caution">
    <text evidence="1">The sequence shown here is derived from an EMBL/GenBank/DDBJ whole genome shotgun (WGS) entry which is preliminary data.</text>
</comment>
<gene>
    <name evidence="1" type="ORF">PENVUL_c003G02744</name>
</gene>
<organism evidence="1 2">
    <name type="scientific">Penicillium vulpinum</name>
    <dbReference type="NCBI Taxonomy" id="29845"/>
    <lineage>
        <taxon>Eukaryota</taxon>
        <taxon>Fungi</taxon>
        <taxon>Dikarya</taxon>
        <taxon>Ascomycota</taxon>
        <taxon>Pezizomycotina</taxon>
        <taxon>Eurotiomycetes</taxon>
        <taxon>Eurotiomycetidae</taxon>
        <taxon>Eurotiales</taxon>
        <taxon>Aspergillaceae</taxon>
        <taxon>Penicillium</taxon>
    </lineage>
</organism>
<keyword evidence="2" id="KW-1185">Reference proteome</keyword>
<dbReference type="Proteomes" id="UP000191518">
    <property type="component" value="Unassembled WGS sequence"/>
</dbReference>
<evidence type="ECO:0000313" key="2">
    <source>
        <dbReference type="Proteomes" id="UP000191518"/>
    </source>
</evidence>
<sequence length="120" mass="13478">MAEGTRQNEQELVEYCLRVVSFSIMPGLSAQAFRASKPQLPVRMLNCRSDYPLKDREACLKIDLRLFHAGDPVQNGYFMFAFLDIPSLGSKEGKAGVQLTISWPYESGYLDEKEPSDAPT</sequence>
<accession>A0A1V6SBB9</accession>
<name>A0A1V6SBB9_9EURO</name>
<dbReference type="EMBL" id="MDYP01000003">
    <property type="protein sequence ID" value="OQE11049.1"/>
    <property type="molecule type" value="Genomic_DNA"/>
</dbReference>
<dbReference type="AlphaFoldDB" id="A0A1V6SBB9"/>